<dbReference type="Pfam" id="PF04879">
    <property type="entry name" value="Molybdop_Fe4S4"/>
    <property type="match status" value="1"/>
</dbReference>
<dbReference type="PIRSF" id="PIRSF036643">
    <property type="entry name" value="FDH_alpha"/>
    <property type="match status" value="1"/>
</dbReference>
<evidence type="ECO:0000256" key="3">
    <source>
        <dbReference type="ARBA" id="ARBA00022485"/>
    </source>
</evidence>
<evidence type="ECO:0000256" key="4">
    <source>
        <dbReference type="ARBA" id="ARBA00022714"/>
    </source>
</evidence>
<dbReference type="Proteomes" id="UP000783871">
    <property type="component" value="Unassembled WGS sequence"/>
</dbReference>
<dbReference type="Pfam" id="PF01568">
    <property type="entry name" value="Molydop_binding"/>
    <property type="match status" value="1"/>
</dbReference>
<dbReference type="Pfam" id="PF00384">
    <property type="entry name" value="Molybdopterin"/>
    <property type="match status" value="1"/>
</dbReference>
<keyword evidence="7" id="KW-0677">Repeat</keyword>
<dbReference type="InterPro" id="IPR006478">
    <property type="entry name" value="Formate_DH_asu"/>
</dbReference>
<dbReference type="InterPro" id="IPR017896">
    <property type="entry name" value="4Fe4S_Fe-S-bd"/>
</dbReference>
<dbReference type="InterPro" id="IPR017900">
    <property type="entry name" value="4Fe4S_Fe_S_CS"/>
</dbReference>
<dbReference type="InterPro" id="IPR006963">
    <property type="entry name" value="Mopterin_OxRdtase_4Fe-4S_dom"/>
</dbReference>
<evidence type="ECO:0000259" key="12">
    <source>
        <dbReference type="PROSITE" id="PS51085"/>
    </source>
</evidence>
<proteinExistence type="inferred from homology"/>
<evidence type="ECO:0000256" key="5">
    <source>
        <dbReference type="ARBA" id="ARBA00022719"/>
    </source>
</evidence>
<dbReference type="PROSITE" id="PS00198">
    <property type="entry name" value="4FE4S_FER_1"/>
    <property type="match status" value="1"/>
</dbReference>
<dbReference type="InterPro" id="IPR041924">
    <property type="entry name" value="Formate_Dh-H_N"/>
</dbReference>
<evidence type="ECO:0000259" key="13">
    <source>
        <dbReference type="PROSITE" id="PS51379"/>
    </source>
</evidence>
<dbReference type="Gene3D" id="3.40.50.740">
    <property type="match status" value="1"/>
</dbReference>
<dbReference type="NCBIfam" id="TIGR01591">
    <property type="entry name" value="Fdh-alpha"/>
    <property type="match status" value="1"/>
</dbReference>
<dbReference type="PANTHER" id="PTHR43105">
    <property type="entry name" value="RESPIRATORY NITRATE REDUCTASE"/>
    <property type="match status" value="1"/>
</dbReference>
<keyword evidence="6" id="KW-0479">Metal-binding</keyword>
<name>A0ABX0ZEN9_9ACTN</name>
<dbReference type="CDD" id="cd00508">
    <property type="entry name" value="MopB_CT_Fdh-Nap-like"/>
    <property type="match status" value="1"/>
</dbReference>
<dbReference type="Pfam" id="PF22117">
    <property type="entry name" value="Fer4_Nqo3"/>
    <property type="match status" value="1"/>
</dbReference>
<dbReference type="SUPFAM" id="SSF54292">
    <property type="entry name" value="2Fe-2S ferredoxin-like"/>
    <property type="match status" value="1"/>
</dbReference>
<dbReference type="SUPFAM" id="SSF54862">
    <property type="entry name" value="4Fe-4S ferredoxins"/>
    <property type="match status" value="1"/>
</dbReference>
<evidence type="ECO:0000256" key="7">
    <source>
        <dbReference type="ARBA" id="ARBA00022737"/>
    </source>
</evidence>
<feature type="domain" description="2Fe-2S ferredoxin-type" evidence="12">
    <location>
        <begin position="1"/>
        <end position="75"/>
    </location>
</feature>
<dbReference type="PANTHER" id="PTHR43105:SF10">
    <property type="entry name" value="NADH-QUINONE OXIDOREDUCTASE SUBUNIT G"/>
    <property type="match status" value="1"/>
</dbReference>
<dbReference type="Pfam" id="PF13510">
    <property type="entry name" value="Fer2_4"/>
    <property type="match status" value="1"/>
</dbReference>
<evidence type="ECO:0000256" key="11">
    <source>
        <dbReference type="ARBA" id="ARBA00034078"/>
    </source>
</evidence>
<feature type="domain" description="4Fe-4S Mo/W bis-MGD-type" evidence="14">
    <location>
        <begin position="212"/>
        <end position="268"/>
    </location>
</feature>
<protein>
    <submittedName>
        <fullName evidence="15">Formate dehydrogenase subunit alpha</fullName>
    </submittedName>
</protein>
<evidence type="ECO:0000256" key="2">
    <source>
        <dbReference type="ARBA" id="ARBA00007023"/>
    </source>
</evidence>
<dbReference type="Gene3D" id="2.40.40.20">
    <property type="match status" value="1"/>
</dbReference>
<evidence type="ECO:0000256" key="6">
    <source>
        <dbReference type="ARBA" id="ARBA00022723"/>
    </source>
</evidence>
<keyword evidence="9" id="KW-0411">Iron-sulfur</keyword>
<keyword evidence="4" id="KW-0001">2Fe-2S</keyword>
<gene>
    <name evidence="15" type="primary">fdhF</name>
    <name evidence="15" type="ORF">HCJ94_21780</name>
</gene>
<keyword evidence="5" id="KW-0874">Quinone</keyword>
<dbReference type="Gene3D" id="3.40.228.10">
    <property type="entry name" value="Dimethylsulfoxide Reductase, domain 2"/>
    <property type="match status" value="1"/>
</dbReference>
<accession>A0ABX0ZEN9</accession>
<organism evidence="15 16">
    <name type="scientific">Micromonospora thermarum</name>
    <dbReference type="NCBI Taxonomy" id="2720024"/>
    <lineage>
        <taxon>Bacteria</taxon>
        <taxon>Bacillati</taxon>
        <taxon>Actinomycetota</taxon>
        <taxon>Actinomycetes</taxon>
        <taxon>Micromonosporales</taxon>
        <taxon>Micromonosporaceae</taxon>
        <taxon>Micromonospora</taxon>
    </lineage>
</organism>
<evidence type="ECO:0000256" key="1">
    <source>
        <dbReference type="ARBA" id="ARBA00002378"/>
    </source>
</evidence>
<evidence type="ECO:0000256" key="9">
    <source>
        <dbReference type="ARBA" id="ARBA00023014"/>
    </source>
</evidence>
<evidence type="ECO:0000313" key="16">
    <source>
        <dbReference type="Proteomes" id="UP000783871"/>
    </source>
</evidence>
<comment type="caution">
    <text evidence="15">The sequence shown here is derived from an EMBL/GenBank/DDBJ whole genome shotgun (WGS) entry which is preliminary data.</text>
</comment>
<dbReference type="PROSITE" id="PS51085">
    <property type="entry name" value="2FE2S_FER_2"/>
    <property type="match status" value="1"/>
</dbReference>
<keyword evidence="16" id="KW-1185">Reference proteome</keyword>
<dbReference type="SUPFAM" id="SSF53706">
    <property type="entry name" value="Formate dehydrogenase/DMSO reductase, domains 1-3"/>
    <property type="match status" value="1"/>
</dbReference>
<reference evidence="15 16" key="1">
    <citation type="submission" date="2020-03" db="EMBL/GenBank/DDBJ databases">
        <title>WGS of actinomycetes isolated from Thailand.</title>
        <authorList>
            <person name="Thawai C."/>
        </authorList>
    </citation>
    <scope>NUCLEOTIDE SEQUENCE [LARGE SCALE GENOMIC DNA]</scope>
    <source>
        <strain evidence="15 16">HSS6-12</strain>
    </source>
</reference>
<evidence type="ECO:0000256" key="10">
    <source>
        <dbReference type="ARBA" id="ARBA00023075"/>
    </source>
</evidence>
<evidence type="ECO:0000256" key="8">
    <source>
        <dbReference type="ARBA" id="ARBA00023004"/>
    </source>
</evidence>
<dbReference type="InterPro" id="IPR036010">
    <property type="entry name" value="2Fe-2S_ferredoxin-like_sf"/>
</dbReference>
<dbReference type="CDD" id="cd00207">
    <property type="entry name" value="fer2"/>
    <property type="match status" value="1"/>
</dbReference>
<dbReference type="CDD" id="cd02753">
    <property type="entry name" value="MopB_Formate-Dh-H"/>
    <property type="match status" value="1"/>
</dbReference>
<dbReference type="InterPro" id="IPR027467">
    <property type="entry name" value="MopterinOxRdtase_cofactor_BS"/>
</dbReference>
<dbReference type="SMART" id="SM00926">
    <property type="entry name" value="Molybdop_Fe4S4"/>
    <property type="match status" value="1"/>
</dbReference>
<feature type="domain" description="4Fe-4S ferredoxin-type" evidence="13">
    <location>
        <begin position="133"/>
        <end position="164"/>
    </location>
</feature>
<dbReference type="InterPro" id="IPR009010">
    <property type="entry name" value="Asp_de-COase-like_dom_sf"/>
</dbReference>
<dbReference type="RefSeq" id="WP_168002886.1">
    <property type="nucleotide sequence ID" value="NZ_JAATEO010000025.1"/>
</dbReference>
<comment type="cofactor">
    <cofactor evidence="11">
        <name>[2Fe-2S] cluster</name>
        <dbReference type="ChEBI" id="CHEBI:190135"/>
    </cofactor>
</comment>
<comment type="similarity">
    <text evidence="2">In the C-terminal section; belongs to the prokaryotic molybdopterin-containing oxidoreductase family.</text>
</comment>
<dbReference type="PROSITE" id="PS51379">
    <property type="entry name" value="4FE4S_FER_2"/>
    <property type="match status" value="2"/>
</dbReference>
<dbReference type="Gene3D" id="3.10.20.740">
    <property type="match status" value="1"/>
</dbReference>
<keyword evidence="3" id="KW-0004">4Fe-4S</keyword>
<dbReference type="PROSITE" id="PS00641">
    <property type="entry name" value="COMPLEX1_75K_1"/>
    <property type="match status" value="1"/>
</dbReference>
<dbReference type="InterPro" id="IPR000283">
    <property type="entry name" value="NADH_UbQ_OxRdtase_75kDa_su_CS"/>
</dbReference>
<dbReference type="SUPFAM" id="SSF50692">
    <property type="entry name" value="ADC-like"/>
    <property type="match status" value="1"/>
</dbReference>
<sequence length="910" mass="96942">MRLSVDTIRVEVASGATVLDAVRAAGAVVPTLCYDERLTPQGSCRVCLVGIRGRAMPACTTPAADGMEIRTGDETARRSAQLALELLVSQLPARALDIPAERSELVRACQHFGLTRSRFDGATRDAGADHSHPYVKLDRDLCIACSRCVGMCAEVQGTFALSLAGRGFETVVVAGTGGPWVTSPCVACGGCVDTCPSGALSEPGLADPRPIGRTTTTTCGYCGVGCSLRVHERDGSVAAITPAHDGPVNRGHACVKGRFAHAFTRSRDRLTTPLVRDGGRDSPLRPASWQEALTFAATRLAAIRDRHGPDAIGMISSARATNEENYLAQKFARAVLGTNNIDNCSRLCHAPSAVGLAASFGHAGGTNSVDDLDHTDCILIAGANPTEAHPVIGARIKQLVLRGARLIVIDPRRIDLAEMADVHVQARPGSNVAVFNGIARVLLDEGYADQDFLRSRASGLAELTALLADHPPDRAARLAGVAPETLVAAARLYGAARRPAIVYGLGITEHAHGTDGVRTLANLAILKGAVGTPDCCGVLSMRGQNNVQGASDMGALPDMLPGYQRVTDAGVRARFNRAWRAEVPARPGLRILDMFASAIAGRVRAMYVIGEDIAQTDPDSGNVRRALAACDLVVNHDVFLSTTAEHADVVFPAVPFLEKDGTFVNFDRRVQRVRPALDPPGQARSDFDILHLLARAMGADLGCPTPADAMAECATLTPTFAGISHARLDRDGPLHWPCRSPDQPGEGRLYLDSFATPDGRAALAARPYLPPGEQADTTFPYVLITGRRLVHYNSGSMSRRTPNHQLRPHEVLDLHPDDAARLGLADGDLVEVTSRRATVTYPVHLTDTVTPGQLFTTFSFPDTPTNALTSDATDTDTGCPEYKITAVSLSPVRAGRRVESRRRTADRLWR</sequence>
<dbReference type="InterPro" id="IPR006656">
    <property type="entry name" value="Mopterin_OxRdtase"/>
</dbReference>
<dbReference type="EMBL" id="JAATEO010000025">
    <property type="protein sequence ID" value="NJP34536.1"/>
    <property type="molecule type" value="Genomic_DNA"/>
</dbReference>
<dbReference type="Gene3D" id="3.30.70.20">
    <property type="match status" value="1"/>
</dbReference>
<keyword evidence="10" id="KW-0830">Ubiquinone</keyword>
<dbReference type="PROSITE" id="PS51669">
    <property type="entry name" value="4FE4S_MOW_BIS_MGD"/>
    <property type="match status" value="1"/>
</dbReference>
<keyword evidence="8" id="KW-0408">Iron</keyword>
<feature type="domain" description="4Fe-4S ferredoxin-type" evidence="13">
    <location>
        <begin position="177"/>
        <end position="205"/>
    </location>
</feature>
<dbReference type="InterPro" id="IPR050123">
    <property type="entry name" value="Prok_molybdopt-oxidoreductase"/>
</dbReference>
<dbReference type="InterPro" id="IPR006657">
    <property type="entry name" value="MoPterin_dinucl-bd_dom"/>
</dbReference>
<comment type="function">
    <text evidence="1">NDH-1 shuttles electrons from NADH, via FMN and iron-sulfur (Fe-S) centers, to quinones in the respiratory chain. The immediate electron acceptor for the enzyme in this species is believed to be ubiquinone. Couples the redox reaction to proton translocation (for every two electrons transferred, four hydrogen ions are translocated across the cytoplasmic membrane), and thus conserves the redox energy in a proton gradient.</text>
</comment>
<evidence type="ECO:0000259" key="14">
    <source>
        <dbReference type="PROSITE" id="PS51669"/>
    </source>
</evidence>
<evidence type="ECO:0000313" key="15">
    <source>
        <dbReference type="EMBL" id="NJP34536.1"/>
    </source>
</evidence>
<dbReference type="InterPro" id="IPR054351">
    <property type="entry name" value="NADH_UbQ_OxRdtase_ferredoxin"/>
</dbReference>
<dbReference type="InterPro" id="IPR001041">
    <property type="entry name" value="2Fe-2S_ferredoxin-type"/>
</dbReference>
<dbReference type="Gene3D" id="2.20.25.90">
    <property type="entry name" value="ADC-like domains"/>
    <property type="match status" value="1"/>
</dbReference>
<dbReference type="PROSITE" id="PS00551">
    <property type="entry name" value="MOLYBDOPTERIN_PROK_1"/>
    <property type="match status" value="1"/>
</dbReference>